<dbReference type="PATRIC" id="fig|1678637.3.peg.1138"/>
<dbReference type="Pfam" id="PF01063">
    <property type="entry name" value="Aminotran_4"/>
    <property type="match status" value="1"/>
</dbReference>
<accession>A0A0K9XKT7</accession>
<dbReference type="InterPro" id="IPR043132">
    <property type="entry name" value="BCAT-like_C"/>
</dbReference>
<evidence type="ECO:0000313" key="3">
    <source>
        <dbReference type="Proteomes" id="UP000037288"/>
    </source>
</evidence>
<dbReference type="Gene3D" id="3.30.470.10">
    <property type="match status" value="1"/>
</dbReference>
<dbReference type="EMBL" id="LFXA01000002">
    <property type="protein sequence ID" value="KNB53965.1"/>
    <property type="molecule type" value="Genomic_DNA"/>
</dbReference>
<evidence type="ECO:0000256" key="1">
    <source>
        <dbReference type="ARBA" id="ARBA00009320"/>
    </source>
</evidence>
<proteinExistence type="inferred from homology"/>
<comment type="caution">
    <text evidence="2">The sequence shown here is derived from an EMBL/GenBank/DDBJ whole genome shotgun (WGS) entry which is preliminary data.</text>
</comment>
<dbReference type="Proteomes" id="UP000037288">
    <property type="component" value="Unassembled WGS sequence"/>
</dbReference>
<dbReference type="RefSeq" id="WP_049714703.1">
    <property type="nucleotide sequence ID" value="NZ_LFXA01000002.1"/>
</dbReference>
<dbReference type="PANTHER" id="PTHR42743:SF2">
    <property type="entry name" value="AMINODEOXYCHORISMATE LYASE"/>
    <property type="match status" value="1"/>
</dbReference>
<dbReference type="InterPro" id="IPR043131">
    <property type="entry name" value="BCAT-like_N"/>
</dbReference>
<comment type="similarity">
    <text evidence="1">Belongs to the class-IV pyridoxal-phosphate-dependent aminotransferase family.</text>
</comment>
<sequence>MMELNGRPADPDALATLALTNYGHFTTMRVDDGRVRGLGLHMERLAGTCRALFGAELDTDRVRAYLVRAVPATGSLVVRVTVFDPSLDLGHPSAAADPHVLVTTRPAGAPTAPPFRVRTVPYVRDTPALKNVGLFGLLRARREAQLAGFDDALFVGPDGRVSEGGTWNVAFVDGAGTVVWPEADVLPGITMALVRRDDHALAKVTTADLPSMRAAFATNAAVGVRAVAAVDDVALDPGHPVVAALQEAYAALRGEPV</sequence>
<dbReference type="GO" id="GO:0008696">
    <property type="term" value="F:4-amino-4-deoxychorismate lyase activity"/>
    <property type="evidence" value="ECO:0007669"/>
    <property type="project" value="TreeGrafter"/>
</dbReference>
<keyword evidence="2" id="KW-0032">Aminotransferase</keyword>
<dbReference type="AlphaFoldDB" id="A0A0K9XKT7"/>
<dbReference type="InterPro" id="IPR001544">
    <property type="entry name" value="Aminotrans_IV"/>
</dbReference>
<keyword evidence="3" id="KW-1185">Reference proteome</keyword>
<protein>
    <submittedName>
        <fullName evidence="2">Aminotransferase</fullName>
    </submittedName>
</protein>
<dbReference type="STRING" id="1678637.AC230_05230"/>
<dbReference type="Gene3D" id="3.20.10.10">
    <property type="entry name" value="D-amino Acid Aminotransferase, subunit A, domain 2"/>
    <property type="match status" value="1"/>
</dbReference>
<keyword evidence="2" id="KW-0808">Transferase</keyword>
<name>A0A0K9XKT7_9ACTN</name>
<dbReference type="GO" id="GO:0008483">
    <property type="term" value="F:transaminase activity"/>
    <property type="evidence" value="ECO:0007669"/>
    <property type="project" value="UniProtKB-KW"/>
</dbReference>
<evidence type="ECO:0000313" key="2">
    <source>
        <dbReference type="EMBL" id="KNB53965.1"/>
    </source>
</evidence>
<dbReference type="InterPro" id="IPR036038">
    <property type="entry name" value="Aminotransferase-like"/>
</dbReference>
<reference evidence="3" key="1">
    <citation type="submission" date="2015-07" db="EMBL/GenBank/DDBJ databases">
        <title>Draft genome sequence of Streptomyces sp. CMAA 1322, a bacterium isolated from Caatinga biome, from dry forest semiarid of Brazil.</title>
        <authorList>
            <person name="Santos S.N."/>
            <person name="Gacesa R."/>
            <person name="Taketani R.G."/>
            <person name="Long P.F."/>
            <person name="Melo I.S."/>
        </authorList>
    </citation>
    <scope>NUCLEOTIDE SEQUENCE [LARGE SCALE GENOMIC DNA]</scope>
    <source>
        <strain evidence="3">CMAA 1322</strain>
    </source>
</reference>
<dbReference type="InterPro" id="IPR050571">
    <property type="entry name" value="Class-IV_PLP-Dep_Aminotrnsfr"/>
</dbReference>
<dbReference type="GO" id="GO:0005829">
    <property type="term" value="C:cytosol"/>
    <property type="evidence" value="ECO:0007669"/>
    <property type="project" value="TreeGrafter"/>
</dbReference>
<dbReference type="NCBIfam" id="NF006734">
    <property type="entry name" value="PRK09266.1"/>
    <property type="match status" value="1"/>
</dbReference>
<dbReference type="GO" id="GO:0008153">
    <property type="term" value="P:4-aminobenzoate biosynthetic process"/>
    <property type="evidence" value="ECO:0007669"/>
    <property type="project" value="TreeGrafter"/>
</dbReference>
<dbReference type="OrthoDB" id="8912228at2"/>
<gene>
    <name evidence="2" type="ORF">AC230_05230</name>
</gene>
<organism evidence="2 3">
    <name type="scientific">Streptomyces caatingaensis</name>
    <dbReference type="NCBI Taxonomy" id="1678637"/>
    <lineage>
        <taxon>Bacteria</taxon>
        <taxon>Bacillati</taxon>
        <taxon>Actinomycetota</taxon>
        <taxon>Actinomycetes</taxon>
        <taxon>Kitasatosporales</taxon>
        <taxon>Streptomycetaceae</taxon>
        <taxon>Streptomyces</taxon>
    </lineage>
</organism>
<dbReference type="SUPFAM" id="SSF56752">
    <property type="entry name" value="D-aminoacid aminotransferase-like PLP-dependent enzymes"/>
    <property type="match status" value="1"/>
</dbReference>
<dbReference type="PANTHER" id="PTHR42743">
    <property type="entry name" value="AMINO-ACID AMINOTRANSFERASE"/>
    <property type="match status" value="1"/>
</dbReference>